<dbReference type="InterPro" id="IPR016187">
    <property type="entry name" value="CTDL_fold"/>
</dbReference>
<dbReference type="InterPro" id="IPR001304">
    <property type="entry name" value="C-type_lectin-like"/>
</dbReference>
<dbReference type="PRINTS" id="PR01504">
    <property type="entry name" value="PNCREATITSAP"/>
</dbReference>
<dbReference type="SUPFAM" id="SSF56436">
    <property type="entry name" value="C-type lectin-like"/>
    <property type="match status" value="1"/>
</dbReference>
<dbReference type="RefSeq" id="XP_006878205.1">
    <property type="nucleotide sequence ID" value="XM_006878143.1"/>
</dbReference>
<dbReference type="Proteomes" id="UP000504623">
    <property type="component" value="Unplaced"/>
</dbReference>
<gene>
    <name evidence="4" type="primary">LOC102826125</name>
</gene>
<name>A0A9B0X4I5_CHRAS</name>
<dbReference type="OrthoDB" id="418245at2759"/>
<feature type="non-terminal residue" evidence="4">
    <location>
        <position position="1"/>
    </location>
</feature>
<dbReference type="GeneID" id="102826125"/>
<dbReference type="InterPro" id="IPR018378">
    <property type="entry name" value="C-type_lectin_CS"/>
</dbReference>
<dbReference type="Pfam" id="PF00059">
    <property type="entry name" value="Lectin_C"/>
    <property type="match status" value="1"/>
</dbReference>
<reference evidence="4" key="1">
    <citation type="submission" date="2025-08" db="UniProtKB">
        <authorList>
            <consortium name="RefSeq"/>
        </authorList>
    </citation>
    <scope>IDENTIFICATION</scope>
    <source>
        <tissue evidence="4">Spleen</tissue>
    </source>
</reference>
<keyword evidence="1" id="KW-1015">Disulfide bond</keyword>
<evidence type="ECO:0000259" key="2">
    <source>
        <dbReference type="PROSITE" id="PS50041"/>
    </source>
</evidence>
<keyword evidence="3" id="KW-1185">Reference proteome</keyword>
<evidence type="ECO:0000313" key="3">
    <source>
        <dbReference type="Proteomes" id="UP000504623"/>
    </source>
</evidence>
<sequence>VGEQGADSWEWTNDDLMSYTAWERDPSTISNPEPCATLSRNTGYLKWKDFNCDVKLPYVCKFKG</sequence>
<feature type="domain" description="C-type lectin" evidence="2">
    <location>
        <begin position="1"/>
        <end position="61"/>
    </location>
</feature>
<organism evidence="3 4">
    <name type="scientific">Chrysochloris asiatica</name>
    <name type="common">Cape golden mole</name>
    <dbReference type="NCBI Taxonomy" id="185453"/>
    <lineage>
        <taxon>Eukaryota</taxon>
        <taxon>Metazoa</taxon>
        <taxon>Chordata</taxon>
        <taxon>Craniata</taxon>
        <taxon>Vertebrata</taxon>
        <taxon>Euteleostomi</taxon>
        <taxon>Mammalia</taxon>
        <taxon>Eutheria</taxon>
        <taxon>Afrotheria</taxon>
        <taxon>Chrysochloridae</taxon>
        <taxon>Chrysochlorinae</taxon>
        <taxon>Chrysochloris</taxon>
    </lineage>
</organism>
<evidence type="ECO:0000313" key="4">
    <source>
        <dbReference type="RefSeq" id="XP_006878205.1"/>
    </source>
</evidence>
<dbReference type="PROSITE" id="PS00615">
    <property type="entry name" value="C_TYPE_LECTIN_1"/>
    <property type="match status" value="1"/>
</dbReference>
<dbReference type="AlphaFoldDB" id="A0A9B0X4I5"/>
<dbReference type="PROSITE" id="PS50041">
    <property type="entry name" value="C_TYPE_LECTIN_2"/>
    <property type="match status" value="1"/>
</dbReference>
<evidence type="ECO:0000256" key="1">
    <source>
        <dbReference type="ARBA" id="ARBA00023157"/>
    </source>
</evidence>
<dbReference type="Gene3D" id="3.10.100.10">
    <property type="entry name" value="Mannose-Binding Protein A, subunit A"/>
    <property type="match status" value="1"/>
</dbReference>
<dbReference type="InterPro" id="IPR016186">
    <property type="entry name" value="C-type_lectin-like/link_sf"/>
</dbReference>
<accession>A0A9B0X4I5</accession>
<protein>
    <submittedName>
        <fullName evidence="4">Regenerating islet-derived protein 3-gamma-like</fullName>
    </submittedName>
</protein>
<proteinExistence type="predicted"/>